<dbReference type="InterPro" id="IPR004447">
    <property type="entry name" value="Peptidase_S41A"/>
</dbReference>
<dbReference type="Pfam" id="PF13180">
    <property type="entry name" value="PDZ_2"/>
    <property type="match status" value="1"/>
</dbReference>
<dbReference type="InterPro" id="IPR032812">
    <property type="entry name" value="SbsA_Ig"/>
</dbReference>
<evidence type="ECO:0000256" key="2">
    <source>
        <dbReference type="ARBA" id="ARBA00022670"/>
    </source>
</evidence>
<dbReference type="RefSeq" id="WP_158208550.1">
    <property type="nucleotide sequence ID" value="NZ_CP046996.1"/>
</dbReference>
<evidence type="ECO:0000256" key="6">
    <source>
        <dbReference type="RuleBase" id="RU004404"/>
    </source>
</evidence>
<proteinExistence type="inferred from homology"/>
<dbReference type="InterPro" id="IPR005151">
    <property type="entry name" value="Tail-specific_protease"/>
</dbReference>
<keyword evidence="2 6" id="KW-0645">Protease</keyword>
<dbReference type="PROSITE" id="PS50106">
    <property type="entry name" value="PDZ"/>
    <property type="match status" value="1"/>
</dbReference>
<organism evidence="9 10">
    <name type="scientific">Dehalobacter restrictus</name>
    <dbReference type="NCBI Taxonomy" id="55583"/>
    <lineage>
        <taxon>Bacteria</taxon>
        <taxon>Bacillati</taxon>
        <taxon>Bacillota</taxon>
        <taxon>Clostridia</taxon>
        <taxon>Eubacteriales</taxon>
        <taxon>Desulfitobacteriaceae</taxon>
        <taxon>Dehalobacter</taxon>
    </lineage>
</organism>
<keyword evidence="4 6" id="KW-0378">Hydrolase</keyword>
<dbReference type="InterPro" id="IPR036034">
    <property type="entry name" value="PDZ_sf"/>
</dbReference>
<dbReference type="EMBL" id="CP046996">
    <property type="protein sequence ID" value="QHA01528.1"/>
    <property type="molecule type" value="Genomic_DNA"/>
</dbReference>
<keyword evidence="5 6" id="KW-0720">Serine protease</keyword>
<name>A0A857DLP8_9FIRM</name>
<dbReference type="InterPro" id="IPR001478">
    <property type="entry name" value="PDZ"/>
</dbReference>
<feature type="chain" id="PRO_5033005589" evidence="7">
    <location>
        <begin position="30"/>
        <end position="541"/>
    </location>
</feature>
<feature type="signal peptide" evidence="7">
    <location>
        <begin position="1"/>
        <end position="29"/>
    </location>
</feature>
<dbReference type="GO" id="GO:0030288">
    <property type="term" value="C:outer membrane-bounded periplasmic space"/>
    <property type="evidence" value="ECO:0007669"/>
    <property type="project" value="TreeGrafter"/>
</dbReference>
<evidence type="ECO:0000259" key="8">
    <source>
        <dbReference type="PROSITE" id="PS50106"/>
    </source>
</evidence>
<dbReference type="NCBIfam" id="TIGR00225">
    <property type="entry name" value="prc"/>
    <property type="match status" value="1"/>
</dbReference>
<dbReference type="Gene3D" id="3.30.750.44">
    <property type="match status" value="1"/>
</dbReference>
<evidence type="ECO:0000256" key="7">
    <source>
        <dbReference type="SAM" id="SignalP"/>
    </source>
</evidence>
<dbReference type="SUPFAM" id="SSF50156">
    <property type="entry name" value="PDZ domain-like"/>
    <property type="match status" value="1"/>
</dbReference>
<evidence type="ECO:0000256" key="1">
    <source>
        <dbReference type="ARBA" id="ARBA00009179"/>
    </source>
</evidence>
<protein>
    <submittedName>
        <fullName evidence="9">PDZ domain-containing protein</fullName>
    </submittedName>
</protein>
<dbReference type="SUPFAM" id="SSF52096">
    <property type="entry name" value="ClpP/crotonase"/>
    <property type="match status" value="1"/>
</dbReference>
<comment type="similarity">
    <text evidence="1 6">Belongs to the peptidase S41A family.</text>
</comment>
<dbReference type="Proteomes" id="UP000430508">
    <property type="component" value="Chromosome"/>
</dbReference>
<dbReference type="GO" id="GO:0006508">
    <property type="term" value="P:proteolysis"/>
    <property type="evidence" value="ECO:0007669"/>
    <property type="project" value="UniProtKB-KW"/>
</dbReference>
<dbReference type="InterPro" id="IPR029045">
    <property type="entry name" value="ClpP/crotonase-like_dom_sf"/>
</dbReference>
<dbReference type="AlphaFoldDB" id="A0A857DLP8"/>
<evidence type="ECO:0000256" key="3">
    <source>
        <dbReference type="ARBA" id="ARBA00022729"/>
    </source>
</evidence>
<feature type="domain" description="PDZ" evidence="8">
    <location>
        <begin position="84"/>
        <end position="174"/>
    </location>
</feature>
<dbReference type="GO" id="GO:0008236">
    <property type="term" value="F:serine-type peptidase activity"/>
    <property type="evidence" value="ECO:0007669"/>
    <property type="project" value="UniProtKB-KW"/>
</dbReference>
<evidence type="ECO:0000256" key="5">
    <source>
        <dbReference type="ARBA" id="ARBA00022825"/>
    </source>
</evidence>
<dbReference type="GO" id="GO:0007165">
    <property type="term" value="P:signal transduction"/>
    <property type="evidence" value="ECO:0007669"/>
    <property type="project" value="TreeGrafter"/>
</dbReference>
<evidence type="ECO:0000256" key="4">
    <source>
        <dbReference type="ARBA" id="ARBA00022801"/>
    </source>
</evidence>
<dbReference type="CDD" id="cd07560">
    <property type="entry name" value="Peptidase_S41_CPP"/>
    <property type="match status" value="1"/>
</dbReference>
<dbReference type="GO" id="GO:0004175">
    <property type="term" value="F:endopeptidase activity"/>
    <property type="evidence" value="ECO:0007669"/>
    <property type="project" value="TreeGrafter"/>
</dbReference>
<sequence>MKFGKSLRFLMTVLLVFCLGLGLPLQAYGAENDALDEVRTILQEQYVDVVPDEILNAPTVEKMLQRLGDKYTEYMTAAEYDDMISSLNMSFSGIGIELEMVQQGVKVTRVIERYGADKAGIKQGDIILEADGYSLAGKTSEYCAGKLRGPEGTKVRIKVKRNAQILSFTVVRMKIVMPLAEGRVLEGHIGYIAVNSFGEDIATQFGKQALALQEKGVDCWIIDLRNNSGGYTKAAMELLGYFIGDKSAYIMKARGNLGIVDTAVKQAFTLEGPIVLLINGYTASASEITSAALKDYGKATVIGETTYGSGRVKALIPLSNGDYLKMSVYRFFSPYYNPIDEIGIKPHLDLTGVNELNTAVLMLKNYKSEDKSQDKSGYIQLEAGPYVYPLSVKELRQTENWAIGKKILDSAYVTTTLKLGGPNGWEPFPEEVLQDRWQIYYPGYEKAGDLKNIPLDKVFNVSFNRDIDWNSVTADGIELINAATGERVKCTYTFVDQQRMIVKPATKLQADTGYWLVIHPTIKEAKGQAITGGVASATTAK</sequence>
<dbReference type="CDD" id="cd06782">
    <property type="entry name" value="cpPDZ_CPP-like"/>
    <property type="match status" value="1"/>
</dbReference>
<evidence type="ECO:0000313" key="10">
    <source>
        <dbReference type="Proteomes" id="UP000430508"/>
    </source>
</evidence>
<dbReference type="Pfam" id="PF13205">
    <property type="entry name" value="Big_5"/>
    <property type="match status" value="1"/>
</dbReference>
<gene>
    <name evidence="9" type="ORF">GQ588_13205</name>
</gene>
<dbReference type="PANTHER" id="PTHR32060">
    <property type="entry name" value="TAIL-SPECIFIC PROTEASE"/>
    <property type="match status" value="1"/>
</dbReference>
<evidence type="ECO:0000313" key="9">
    <source>
        <dbReference type="EMBL" id="QHA01528.1"/>
    </source>
</evidence>
<dbReference type="Gene3D" id="2.30.42.10">
    <property type="match status" value="1"/>
</dbReference>
<reference evidence="9 10" key="1">
    <citation type="submission" date="2019-12" db="EMBL/GenBank/DDBJ databases">
        <title>Sequence classification of anaerobic respiratory reductive dehalogenases: First we see many, then we see few.</title>
        <authorList>
            <person name="Molenda O."/>
            <person name="Puentes Jacome L.A."/>
            <person name="Cao X."/>
            <person name="Nesbo C.L."/>
            <person name="Tang S."/>
            <person name="Morson N."/>
            <person name="Patron J."/>
            <person name="Lomheim L."/>
            <person name="Wishart D.S."/>
            <person name="Edwards E.A."/>
        </authorList>
    </citation>
    <scope>NUCLEOTIDE SEQUENCE [LARGE SCALE GENOMIC DNA]</scope>
    <source>
        <strain evidence="9 10">12DCA</strain>
    </source>
</reference>
<dbReference type="PANTHER" id="PTHR32060:SF22">
    <property type="entry name" value="CARBOXYL-TERMINAL-PROCESSING PEPTIDASE 3, CHLOROPLASTIC"/>
    <property type="match status" value="1"/>
</dbReference>
<accession>A0A857DLP8</accession>
<dbReference type="SMART" id="SM00245">
    <property type="entry name" value="TSPc"/>
    <property type="match status" value="1"/>
</dbReference>
<dbReference type="Gene3D" id="3.90.226.10">
    <property type="entry name" value="2-enoyl-CoA Hydratase, Chain A, domain 1"/>
    <property type="match status" value="1"/>
</dbReference>
<dbReference type="Pfam" id="PF03572">
    <property type="entry name" value="Peptidase_S41"/>
    <property type="match status" value="1"/>
</dbReference>
<keyword evidence="3 7" id="KW-0732">Signal</keyword>
<dbReference type="SMART" id="SM00228">
    <property type="entry name" value="PDZ"/>
    <property type="match status" value="1"/>
</dbReference>